<dbReference type="PANTHER" id="PTHR35177">
    <property type="entry name" value="HYDROGENASE MATURATION FACTOR HYBG"/>
    <property type="match status" value="1"/>
</dbReference>
<proteinExistence type="inferred from homology"/>
<evidence type="ECO:0000313" key="2">
    <source>
        <dbReference type="EMBL" id="CAB1128574.1"/>
    </source>
</evidence>
<reference evidence="2 3" key="1">
    <citation type="submission" date="2020-02" db="EMBL/GenBank/DDBJ databases">
        <authorList>
            <person name="Hogendoorn C."/>
        </authorList>
    </citation>
    <scope>NUCLEOTIDE SEQUENCE [LARGE SCALE GENOMIC DNA]</scope>
    <source>
        <strain evidence="2">R501</strain>
    </source>
</reference>
<gene>
    <name evidence="2" type="primary">HypC</name>
    <name evidence="2" type="ORF">R50_1068</name>
</gene>
<dbReference type="Gene3D" id="2.30.30.140">
    <property type="match status" value="1"/>
</dbReference>
<dbReference type="Proteomes" id="UP000503399">
    <property type="component" value="Chromosome"/>
</dbReference>
<keyword evidence="3" id="KW-1185">Reference proteome</keyword>
<dbReference type="InterPro" id="IPR019812">
    <property type="entry name" value="Hydgase_assmbl_chp_CS"/>
</dbReference>
<dbReference type="AlphaFoldDB" id="A0A6F8ZF59"/>
<dbReference type="Pfam" id="PF01455">
    <property type="entry name" value="HupF_HypC"/>
    <property type="match status" value="1"/>
</dbReference>
<dbReference type="EMBL" id="LR778114">
    <property type="protein sequence ID" value="CAB1128574.1"/>
    <property type="molecule type" value="Genomic_DNA"/>
</dbReference>
<dbReference type="GO" id="GO:0005506">
    <property type="term" value="F:iron ion binding"/>
    <property type="evidence" value="ECO:0007669"/>
    <property type="project" value="TreeGrafter"/>
</dbReference>
<accession>A0A6F8ZF59</accession>
<dbReference type="InterPro" id="IPR001109">
    <property type="entry name" value="Hydrogenase_HupF/HypC"/>
</dbReference>
<evidence type="ECO:0000313" key="3">
    <source>
        <dbReference type="Proteomes" id="UP000503399"/>
    </source>
</evidence>
<organism evidence="2 3">
    <name type="scientific">Candidatus Hydrogenisulfobacillus filiaventi</name>
    <dbReference type="NCBI Taxonomy" id="2707344"/>
    <lineage>
        <taxon>Bacteria</taxon>
        <taxon>Bacillati</taxon>
        <taxon>Bacillota</taxon>
        <taxon>Clostridia</taxon>
        <taxon>Eubacteriales</taxon>
        <taxon>Clostridiales Family XVII. Incertae Sedis</taxon>
        <taxon>Candidatus Hydrogenisulfobacillus</taxon>
    </lineage>
</organism>
<name>A0A6F8ZF59_9FIRM</name>
<dbReference type="SUPFAM" id="SSF159127">
    <property type="entry name" value="HupF/HypC-like"/>
    <property type="match status" value="1"/>
</dbReference>
<sequence length="82" mass="9071">MCLALPYRVVEVIDSESCIVEGGGRRRHVFYDEIPDLTVGDYVVVEANIVLDRVPESEAQRIIAATVEYVFGAPGAERETES</sequence>
<dbReference type="PANTHER" id="PTHR35177:SF2">
    <property type="entry name" value="HYDROGENASE MATURATION FACTOR HYBG"/>
    <property type="match status" value="1"/>
</dbReference>
<protein>
    <submittedName>
        <fullName evidence="2">Hydrogenase accessory protein</fullName>
    </submittedName>
</protein>
<dbReference type="KEGG" id="hfv:R50_1068"/>
<comment type="similarity">
    <text evidence="1">Belongs to the HupF/HypC family.</text>
</comment>
<evidence type="ECO:0000256" key="1">
    <source>
        <dbReference type="ARBA" id="ARBA00006018"/>
    </source>
</evidence>
<dbReference type="PROSITE" id="PS01097">
    <property type="entry name" value="HUPF_HYPC"/>
    <property type="match status" value="1"/>
</dbReference>
<dbReference type="GO" id="GO:0051604">
    <property type="term" value="P:protein maturation"/>
    <property type="evidence" value="ECO:0007669"/>
    <property type="project" value="TreeGrafter"/>
</dbReference>
<dbReference type="GO" id="GO:1902670">
    <property type="term" value="F:carbon dioxide binding"/>
    <property type="evidence" value="ECO:0007669"/>
    <property type="project" value="TreeGrafter"/>
</dbReference>